<evidence type="ECO:0000256" key="2">
    <source>
        <dbReference type="ARBA" id="ARBA00008954"/>
    </source>
</evidence>
<dbReference type="InterPro" id="IPR015424">
    <property type="entry name" value="PyrdxlP-dep_Trfase"/>
</dbReference>
<evidence type="ECO:0000256" key="3">
    <source>
        <dbReference type="ARBA" id="ARBA00022576"/>
    </source>
</evidence>
<dbReference type="PANTHER" id="PTHR11986">
    <property type="entry name" value="AMINOTRANSFERASE CLASS III"/>
    <property type="match status" value="1"/>
</dbReference>
<keyword evidence="5 6" id="KW-0663">Pyridoxal phosphate</keyword>
<dbReference type="InterPro" id="IPR015422">
    <property type="entry name" value="PyrdxlP-dep_Trfase_small"/>
</dbReference>
<comment type="cofactor">
    <cofactor evidence="1">
        <name>pyridoxal 5'-phosphate</name>
        <dbReference type="ChEBI" id="CHEBI:597326"/>
    </cofactor>
</comment>
<name>A0A0M2UWI1_9BACT</name>
<dbReference type="InterPro" id="IPR050103">
    <property type="entry name" value="Class-III_PLP-dep_AT"/>
</dbReference>
<evidence type="ECO:0000256" key="4">
    <source>
        <dbReference type="ARBA" id="ARBA00022679"/>
    </source>
</evidence>
<dbReference type="InterPro" id="IPR015421">
    <property type="entry name" value="PyrdxlP-dep_Trfase_major"/>
</dbReference>
<dbReference type="CDD" id="cd00610">
    <property type="entry name" value="OAT_like"/>
    <property type="match status" value="1"/>
</dbReference>
<keyword evidence="8" id="KW-1185">Reference proteome</keyword>
<keyword evidence="4" id="KW-0808">Transferase</keyword>
<sequence>MSMKNYPCIRTKLPGPHATRYLEKENKFVSPSSTKGYPLVIKSAKGMVVTDVDNNTFLDFTAGIAVCNTGHNHDQIVSAINSQAETLVHMSGADFYNPLHIELAEKLSAICPGTHTKKAFFGNSGAESVEAAFKLARYHTRRPIAIAFYNAFHGRTMGALSLTASKLNQRKHFLPLIPEVVHIPYAYCYRCHYGLAPDTCHMACVTWIREELFKTKVSPDDVAAIFVEIIQGEGGYIVPPKEFHKALYQLTRDYNILYVADEVQSGMGRTGKMFASEHFDIIPDIITLAKGIASGLPLSATVAREEIMNWAPGSHASTFGGNPVSCQAALTTIKLLENGLIENAAKQGAYLIQELKKLERTYPIIGDVRGLGLMLAVELIKDRETKAYAPEERDTIVQKAFSKGLLLLGCGRSAIRFCPPLILSKDDADVALSILEECIKETLNYRQVK</sequence>
<dbReference type="PROSITE" id="PS00600">
    <property type="entry name" value="AA_TRANSFER_CLASS_3"/>
    <property type="match status" value="1"/>
</dbReference>
<dbReference type="PIRSF" id="PIRSF000521">
    <property type="entry name" value="Transaminase_4ab_Lys_Orn"/>
    <property type="match status" value="1"/>
</dbReference>
<gene>
    <name evidence="7" type="ORF">BROFUL_01986</name>
</gene>
<dbReference type="GO" id="GO:0030170">
    <property type="term" value="F:pyridoxal phosphate binding"/>
    <property type="evidence" value="ECO:0007669"/>
    <property type="project" value="InterPro"/>
</dbReference>
<dbReference type="Gene3D" id="3.40.640.10">
    <property type="entry name" value="Type I PLP-dependent aspartate aminotransferase-like (Major domain)"/>
    <property type="match status" value="1"/>
</dbReference>
<dbReference type="GO" id="GO:0042802">
    <property type="term" value="F:identical protein binding"/>
    <property type="evidence" value="ECO:0007669"/>
    <property type="project" value="TreeGrafter"/>
</dbReference>
<dbReference type="InterPro" id="IPR049704">
    <property type="entry name" value="Aminotrans_3_PPA_site"/>
</dbReference>
<dbReference type="Pfam" id="PF00202">
    <property type="entry name" value="Aminotran_3"/>
    <property type="match status" value="1"/>
</dbReference>
<proteinExistence type="inferred from homology"/>
<dbReference type="GO" id="GO:0008483">
    <property type="term" value="F:transaminase activity"/>
    <property type="evidence" value="ECO:0007669"/>
    <property type="project" value="UniProtKB-KW"/>
</dbReference>
<evidence type="ECO:0000256" key="6">
    <source>
        <dbReference type="RuleBase" id="RU003560"/>
    </source>
</evidence>
<dbReference type="Gene3D" id="3.90.1150.10">
    <property type="entry name" value="Aspartate Aminotransferase, domain 1"/>
    <property type="match status" value="1"/>
</dbReference>
<accession>A0A0M2UWI1</accession>
<dbReference type="AlphaFoldDB" id="A0A0M2UWI1"/>
<keyword evidence="3 7" id="KW-0032">Aminotransferase</keyword>
<evidence type="ECO:0000256" key="1">
    <source>
        <dbReference type="ARBA" id="ARBA00001933"/>
    </source>
</evidence>
<evidence type="ECO:0000313" key="7">
    <source>
        <dbReference type="EMBL" id="KKO19326.1"/>
    </source>
</evidence>
<dbReference type="Proteomes" id="UP000034954">
    <property type="component" value="Unassembled WGS sequence"/>
</dbReference>
<dbReference type="NCBIfam" id="NF004426">
    <property type="entry name" value="PRK05769.1"/>
    <property type="match status" value="1"/>
</dbReference>
<dbReference type="InterPro" id="IPR005814">
    <property type="entry name" value="Aminotrans_3"/>
</dbReference>
<evidence type="ECO:0000256" key="5">
    <source>
        <dbReference type="ARBA" id="ARBA00022898"/>
    </source>
</evidence>
<protein>
    <submittedName>
        <fullName evidence="7">4-aminobutyrate aminotransferase</fullName>
    </submittedName>
</protein>
<dbReference type="PANTHER" id="PTHR11986:SF58">
    <property type="entry name" value="LEUCINE_METHIONINE RACEMASE"/>
    <property type="match status" value="1"/>
</dbReference>
<reference evidence="7 8" key="1">
    <citation type="journal article" date="2013" name="BMC Microbiol.">
        <title>Identification of the type II cytochrome c maturation pathway in anammox bacteria by comparative genomics.</title>
        <authorList>
            <person name="Ferousi C."/>
            <person name="Speth D.R."/>
            <person name="Reimann J."/>
            <person name="Op den Camp H.J."/>
            <person name="Allen J.W."/>
            <person name="Keltjens J.T."/>
            <person name="Jetten M.S."/>
        </authorList>
    </citation>
    <scope>NUCLEOTIDE SEQUENCE [LARGE SCALE GENOMIC DNA]</scope>
    <source>
        <strain evidence="7">RU1</strain>
    </source>
</reference>
<organism evidence="7 8">
    <name type="scientific">Candidatus Brocadia fulgida</name>
    <dbReference type="NCBI Taxonomy" id="380242"/>
    <lineage>
        <taxon>Bacteria</taxon>
        <taxon>Pseudomonadati</taxon>
        <taxon>Planctomycetota</taxon>
        <taxon>Candidatus Brocadiia</taxon>
        <taxon>Candidatus Brocadiales</taxon>
        <taxon>Candidatus Brocadiaceae</taxon>
        <taxon>Candidatus Brocadia</taxon>
    </lineage>
</organism>
<evidence type="ECO:0000313" key="8">
    <source>
        <dbReference type="Proteomes" id="UP000034954"/>
    </source>
</evidence>
<dbReference type="EMBL" id="LAQJ01000201">
    <property type="protein sequence ID" value="KKO19326.1"/>
    <property type="molecule type" value="Genomic_DNA"/>
</dbReference>
<dbReference type="FunFam" id="3.40.640.10:FF:000013">
    <property type="entry name" value="4-aminobutyrate aminotransferase"/>
    <property type="match status" value="1"/>
</dbReference>
<comment type="caution">
    <text evidence="7">The sequence shown here is derived from an EMBL/GenBank/DDBJ whole genome shotgun (WGS) entry which is preliminary data.</text>
</comment>
<dbReference type="SUPFAM" id="SSF53383">
    <property type="entry name" value="PLP-dependent transferases"/>
    <property type="match status" value="1"/>
</dbReference>
<comment type="similarity">
    <text evidence="2 6">Belongs to the class-III pyridoxal-phosphate-dependent aminotransferase family.</text>
</comment>